<keyword evidence="2" id="KW-0479">Metal-binding</keyword>
<dbReference type="Gene3D" id="1.10.220.150">
    <property type="entry name" value="Arf GTPase activating protein"/>
    <property type="match status" value="1"/>
</dbReference>
<protein>
    <submittedName>
        <fullName evidence="8">ArfGap-domain-containing protein</fullName>
    </submittedName>
</protein>
<evidence type="ECO:0000256" key="3">
    <source>
        <dbReference type="ARBA" id="ARBA00022771"/>
    </source>
</evidence>
<evidence type="ECO:0000256" key="4">
    <source>
        <dbReference type="ARBA" id="ARBA00022833"/>
    </source>
</evidence>
<dbReference type="GO" id="GO:0005096">
    <property type="term" value="F:GTPase activator activity"/>
    <property type="evidence" value="ECO:0007669"/>
    <property type="project" value="UniProtKB-KW"/>
</dbReference>
<dbReference type="InterPro" id="IPR038508">
    <property type="entry name" value="ArfGAP_dom_sf"/>
</dbReference>
<dbReference type="InParanoid" id="A0A165FIX0"/>
<dbReference type="PANTHER" id="PTHR45705:SF14">
    <property type="entry name" value="ARF-GAP DOMAIN-CONTAINING PROTEIN"/>
    <property type="match status" value="1"/>
</dbReference>
<dbReference type="AlphaFoldDB" id="A0A165FIX0"/>
<dbReference type="GO" id="GO:0008270">
    <property type="term" value="F:zinc ion binding"/>
    <property type="evidence" value="ECO:0007669"/>
    <property type="project" value="UniProtKB-KW"/>
</dbReference>
<dbReference type="PROSITE" id="PS50115">
    <property type="entry name" value="ARFGAP"/>
    <property type="match status" value="1"/>
</dbReference>
<dbReference type="SMART" id="SM00105">
    <property type="entry name" value="ArfGap"/>
    <property type="match status" value="1"/>
</dbReference>
<reference evidence="8 9" key="1">
    <citation type="journal article" date="2016" name="Mol. Biol. Evol.">
        <title>Comparative Genomics of Early-Diverging Mushroom-Forming Fungi Provides Insights into the Origins of Lignocellulose Decay Capabilities.</title>
        <authorList>
            <person name="Nagy L.G."/>
            <person name="Riley R."/>
            <person name="Tritt A."/>
            <person name="Adam C."/>
            <person name="Daum C."/>
            <person name="Floudas D."/>
            <person name="Sun H."/>
            <person name="Yadav J.S."/>
            <person name="Pangilinan J."/>
            <person name="Larsson K.H."/>
            <person name="Matsuura K."/>
            <person name="Barry K."/>
            <person name="Labutti K."/>
            <person name="Kuo R."/>
            <person name="Ohm R.A."/>
            <person name="Bhattacharya S.S."/>
            <person name="Shirouzu T."/>
            <person name="Yoshinaga Y."/>
            <person name="Martin F.M."/>
            <person name="Grigoriev I.V."/>
            <person name="Hibbett D.S."/>
        </authorList>
    </citation>
    <scope>NUCLEOTIDE SEQUENCE [LARGE SCALE GENOMIC DNA]</scope>
    <source>
        <strain evidence="8 9">HHB12029</strain>
    </source>
</reference>
<evidence type="ECO:0000259" key="7">
    <source>
        <dbReference type="PROSITE" id="PS50115"/>
    </source>
</evidence>
<evidence type="ECO:0000256" key="5">
    <source>
        <dbReference type="PROSITE-ProRule" id="PRU00288"/>
    </source>
</evidence>
<sequence>MPAPPLTTTTTTTGSTRRQGDERAPYQDPARARQATREQSLCGLQAERWASWNLGVFVCIRCSGIHRSMGTHISKVKSVDLDMWTPEQMASVQKWGNRRANVYWEAHLKQGHVPPDHKIESFIRSKYESRRWAMEGPPPADPSVLDGQGAQQEAELPSVPPASPPAPTVSRTIAQPAPASPMRQTQQPVQSQSQSRTLLSSSHVAASRSPPAPAPARPAQPAEPKVDDGLFSLDFHAPPTATAPPAQQKDVKNDIMSLFAKAPSAPSGILAGGAAGSSAFGAFASAPVQQQPVQQSMWGAPAPVAPNVWGAPQAAPVAAPASASGGFGADIWGSPSSGAQTQAGGSLFDAPFASQQPKKDDAFGDLWSSFK</sequence>
<dbReference type="InterPro" id="IPR001164">
    <property type="entry name" value="ArfGAP_dom"/>
</dbReference>
<dbReference type="PANTHER" id="PTHR45705">
    <property type="entry name" value="FI20236P1"/>
    <property type="match status" value="1"/>
</dbReference>
<dbReference type="InterPro" id="IPR037278">
    <property type="entry name" value="ARFGAP/RecO"/>
</dbReference>
<dbReference type="InterPro" id="IPR051718">
    <property type="entry name" value="ARF_GTPase-activating"/>
</dbReference>
<dbReference type="PRINTS" id="PR00405">
    <property type="entry name" value="REVINTRACTNG"/>
</dbReference>
<evidence type="ECO:0000256" key="6">
    <source>
        <dbReference type="SAM" id="MobiDB-lite"/>
    </source>
</evidence>
<gene>
    <name evidence="8" type="ORF">EXIGLDRAFT_772082</name>
</gene>
<evidence type="ECO:0000313" key="9">
    <source>
        <dbReference type="Proteomes" id="UP000077266"/>
    </source>
</evidence>
<dbReference type="STRING" id="1314781.A0A165FIX0"/>
<keyword evidence="4" id="KW-0862">Zinc</keyword>
<feature type="region of interest" description="Disordered" evidence="6">
    <location>
        <begin position="1"/>
        <end position="32"/>
    </location>
</feature>
<dbReference type="FunCoup" id="A0A165FIX0">
    <property type="interactions" value="426"/>
</dbReference>
<feature type="domain" description="Arf-GAP" evidence="7">
    <location>
        <begin position="42"/>
        <end position="142"/>
    </location>
</feature>
<name>A0A165FIX0_EXIGL</name>
<accession>A0A165FIX0</accession>
<evidence type="ECO:0000256" key="2">
    <source>
        <dbReference type="ARBA" id="ARBA00022723"/>
    </source>
</evidence>
<dbReference type="Proteomes" id="UP000077266">
    <property type="component" value="Unassembled WGS sequence"/>
</dbReference>
<keyword evidence="1" id="KW-0343">GTPase activation</keyword>
<organism evidence="8 9">
    <name type="scientific">Exidia glandulosa HHB12029</name>
    <dbReference type="NCBI Taxonomy" id="1314781"/>
    <lineage>
        <taxon>Eukaryota</taxon>
        <taxon>Fungi</taxon>
        <taxon>Dikarya</taxon>
        <taxon>Basidiomycota</taxon>
        <taxon>Agaricomycotina</taxon>
        <taxon>Agaricomycetes</taxon>
        <taxon>Auriculariales</taxon>
        <taxon>Exidiaceae</taxon>
        <taxon>Exidia</taxon>
    </lineage>
</organism>
<dbReference type="GO" id="GO:0005737">
    <property type="term" value="C:cytoplasm"/>
    <property type="evidence" value="ECO:0007669"/>
    <property type="project" value="TreeGrafter"/>
</dbReference>
<evidence type="ECO:0000313" key="8">
    <source>
        <dbReference type="EMBL" id="KZV89071.1"/>
    </source>
</evidence>
<dbReference type="EMBL" id="KV426082">
    <property type="protein sequence ID" value="KZV89071.1"/>
    <property type="molecule type" value="Genomic_DNA"/>
</dbReference>
<feature type="compositionally biased region" description="Low complexity" evidence="6">
    <location>
        <begin position="237"/>
        <end position="246"/>
    </location>
</feature>
<dbReference type="Pfam" id="PF01412">
    <property type="entry name" value="ArfGap"/>
    <property type="match status" value="1"/>
</dbReference>
<feature type="compositionally biased region" description="Low complexity" evidence="6">
    <location>
        <begin position="184"/>
        <end position="209"/>
    </location>
</feature>
<keyword evidence="3 5" id="KW-0863">Zinc-finger</keyword>
<keyword evidence="9" id="KW-1185">Reference proteome</keyword>
<evidence type="ECO:0000256" key="1">
    <source>
        <dbReference type="ARBA" id="ARBA00022468"/>
    </source>
</evidence>
<proteinExistence type="predicted"/>
<feature type="region of interest" description="Disordered" evidence="6">
    <location>
        <begin position="332"/>
        <end position="371"/>
    </location>
</feature>
<dbReference type="SUPFAM" id="SSF57863">
    <property type="entry name" value="ArfGap/RecO-like zinc finger"/>
    <property type="match status" value="1"/>
</dbReference>
<dbReference type="FunFam" id="1.10.220.150:FF:000009">
    <property type="entry name" value="stromal membrane-associated protein 1 isoform X1"/>
    <property type="match status" value="1"/>
</dbReference>
<dbReference type="OrthoDB" id="10266696at2759"/>
<feature type="region of interest" description="Disordered" evidence="6">
    <location>
        <begin position="132"/>
        <end position="249"/>
    </location>
</feature>
<feature type="compositionally biased region" description="Polar residues" evidence="6">
    <location>
        <begin position="334"/>
        <end position="344"/>
    </location>
</feature>
<feature type="compositionally biased region" description="Pro residues" evidence="6">
    <location>
        <begin position="158"/>
        <end position="167"/>
    </location>
</feature>